<dbReference type="EMBL" id="CP048882">
    <property type="protein sequence ID" value="QPP06999.1"/>
    <property type="molecule type" value="Genomic_DNA"/>
</dbReference>
<evidence type="ECO:0000313" key="2">
    <source>
        <dbReference type="Proteomes" id="UP000595046"/>
    </source>
</evidence>
<keyword evidence="1" id="KW-0689">Ribosomal protein</keyword>
<reference evidence="2" key="1">
    <citation type="submission" date="2020-02" db="EMBL/GenBank/DDBJ databases">
        <title>Streptomyces sp. ASO4wet.</title>
        <authorList>
            <person name="Risdian C."/>
            <person name="Landwehr W."/>
            <person name="Schupp P."/>
            <person name="Wink J."/>
        </authorList>
    </citation>
    <scope>NUCLEOTIDE SEQUENCE [LARGE SCALE GENOMIC DNA]</scope>
    <source>
        <strain evidence="2">ASO4wet</strain>
    </source>
</reference>
<accession>A0A7T1WRX9</accession>
<dbReference type="KEGG" id="sbat:G4Z16_12045"/>
<gene>
    <name evidence="1" type="ORF">G4Z16_12045</name>
</gene>
<keyword evidence="1" id="KW-0687">Ribonucleoprotein</keyword>
<organism evidence="1 2">
    <name type="scientific">Streptomyces bathyalis</name>
    <dbReference type="NCBI Taxonomy" id="2710756"/>
    <lineage>
        <taxon>Bacteria</taxon>
        <taxon>Bacillati</taxon>
        <taxon>Actinomycetota</taxon>
        <taxon>Actinomycetes</taxon>
        <taxon>Kitasatosporales</taxon>
        <taxon>Streptomycetaceae</taxon>
        <taxon>Streptomyces</taxon>
    </lineage>
</organism>
<keyword evidence="2" id="KW-1185">Reference proteome</keyword>
<dbReference type="Proteomes" id="UP000595046">
    <property type="component" value="Chromosome"/>
</dbReference>
<evidence type="ECO:0000313" key="1">
    <source>
        <dbReference type="EMBL" id="QPP06999.1"/>
    </source>
</evidence>
<protein>
    <submittedName>
        <fullName evidence="1">30S ribosomal protein S8</fullName>
    </submittedName>
</protein>
<dbReference type="GO" id="GO:0005840">
    <property type="term" value="C:ribosome"/>
    <property type="evidence" value="ECO:0007669"/>
    <property type="project" value="UniProtKB-KW"/>
</dbReference>
<name>A0A7T1WRX9_9ACTN</name>
<proteinExistence type="predicted"/>
<sequence length="54" mass="6202">MVRRVRVTQTRQHVRDRIGHCHVMAFGLSRRGFLYAPSFSLYRDRTGGARGPTA</sequence>
<dbReference type="AlphaFoldDB" id="A0A7T1WRX9"/>